<dbReference type="InterPro" id="IPR050266">
    <property type="entry name" value="AB_hydrolase_sf"/>
</dbReference>
<reference evidence="3" key="1">
    <citation type="submission" date="2016-11" db="EMBL/GenBank/DDBJ databases">
        <title>Comparative genomic and phenotypic analysis of Granulibacter bethesdensis clinical isolates from patients with chronic granulomatous disease.</title>
        <authorList>
            <person name="Zarember K.A."/>
            <person name="Porcella S.F."/>
            <person name="Chu J."/>
            <person name="Ding L."/>
            <person name="Dahlstrom E."/>
            <person name="Barbian K."/>
            <person name="Martens C."/>
            <person name="Sykora L."/>
            <person name="Kramer S."/>
            <person name="Pettinato A.M."/>
            <person name="Hong H."/>
            <person name="Wald G."/>
            <person name="Berg L.J."/>
            <person name="Rogge L.S."/>
            <person name="Greenberg D.E."/>
            <person name="Falcone E.L."/>
            <person name="Neves J.F."/>
            <person name="Simoes M.J."/>
            <person name="Casal M."/>
            <person name="Rodriguez-Lopez F.C."/>
            <person name="Zelazny A."/>
            <person name="Gallin J.I."/>
            <person name="Holland S.M."/>
        </authorList>
    </citation>
    <scope>NUCLEOTIDE SEQUENCE [LARGE SCALE GENOMIC DNA]</scope>
    <source>
        <strain evidence="3">NIH9.1</strain>
    </source>
</reference>
<dbReference type="PRINTS" id="PR00111">
    <property type="entry name" value="ABHYDROLASE"/>
</dbReference>
<dbReference type="GO" id="GO:0016787">
    <property type="term" value="F:hydrolase activity"/>
    <property type="evidence" value="ECO:0007669"/>
    <property type="project" value="UniProtKB-KW"/>
</dbReference>
<dbReference type="SUPFAM" id="SSF53474">
    <property type="entry name" value="alpha/beta-Hydrolases"/>
    <property type="match status" value="1"/>
</dbReference>
<proteinExistence type="predicted"/>
<evidence type="ECO:0000313" key="3">
    <source>
        <dbReference type="Proteomes" id="UP000182373"/>
    </source>
</evidence>
<evidence type="ECO:0000259" key="1">
    <source>
        <dbReference type="Pfam" id="PF12697"/>
    </source>
</evidence>
<organism evidence="2 3">
    <name type="scientific">Granulibacter bethesdensis</name>
    <dbReference type="NCBI Taxonomy" id="364410"/>
    <lineage>
        <taxon>Bacteria</taxon>
        <taxon>Pseudomonadati</taxon>
        <taxon>Pseudomonadota</taxon>
        <taxon>Alphaproteobacteria</taxon>
        <taxon>Acetobacterales</taxon>
        <taxon>Acetobacteraceae</taxon>
        <taxon>Granulibacter</taxon>
    </lineage>
</organism>
<accession>A0AAC9KC48</accession>
<dbReference type="EC" id="3.1.-.-" evidence="2"/>
<dbReference type="Proteomes" id="UP000182373">
    <property type="component" value="Chromosome"/>
</dbReference>
<dbReference type="Pfam" id="PF12697">
    <property type="entry name" value="Abhydrolase_6"/>
    <property type="match status" value="1"/>
</dbReference>
<name>A0AAC9KC48_9PROT</name>
<dbReference type="Gene3D" id="3.40.50.1820">
    <property type="entry name" value="alpha/beta hydrolase"/>
    <property type="match status" value="1"/>
</dbReference>
<dbReference type="AlphaFoldDB" id="A0AAC9KC48"/>
<dbReference type="InterPro" id="IPR029058">
    <property type="entry name" value="AB_hydrolase_fold"/>
</dbReference>
<dbReference type="InterPro" id="IPR000073">
    <property type="entry name" value="AB_hydrolase_1"/>
</dbReference>
<sequence length="266" mass="28513">MALVSIEHHEFSLIARAASLNVQTLGHGKPVLLLHSGAGPGSMMPLASALEARSHVILPTMPGFDDQPRQAGIVTIGDVATLYLSLLEQMRATDVTIIGNSVGGWIAAEMALRKSPRVSGIVLLDAIGLDPSPEGGAVLDPLKLGPAVGAYAFHDPQRFGTPPDEAAAERIRRNQQVLLTYAGEPFMNDPTLRRRLPKMPVPSLVIWGESDRIVTPAYGYQFAQLMPNARFKLVPQAGHFPQIEATAVVVESIAEFVGSVISMRQS</sequence>
<dbReference type="EMBL" id="CP018191">
    <property type="protein sequence ID" value="APH54202.1"/>
    <property type="molecule type" value="Genomic_DNA"/>
</dbReference>
<dbReference type="PANTHER" id="PTHR43798">
    <property type="entry name" value="MONOACYLGLYCEROL LIPASE"/>
    <property type="match status" value="1"/>
</dbReference>
<evidence type="ECO:0000313" key="2">
    <source>
        <dbReference type="EMBL" id="APH54202.1"/>
    </source>
</evidence>
<feature type="domain" description="AB hydrolase-1" evidence="1">
    <location>
        <begin position="31"/>
        <end position="250"/>
    </location>
</feature>
<protein>
    <submittedName>
        <fullName evidence="2">Esterase/Lipase</fullName>
        <ecNumber evidence="2">3.1.-.-</ecNumber>
    </submittedName>
</protein>
<keyword evidence="2" id="KW-0378">Hydrolase</keyword>
<gene>
    <name evidence="2" type="ORF">GbCGDNIH9_1155</name>
</gene>